<dbReference type="KEGG" id="bmor:101746774"/>
<dbReference type="SUPFAM" id="SSF46938">
    <property type="entry name" value="CRAL/TRIO N-terminal domain"/>
    <property type="match status" value="1"/>
</dbReference>
<dbReference type="AlphaFoldDB" id="A0A8R1WIZ9"/>
<dbReference type="CDD" id="cd00170">
    <property type="entry name" value="SEC14"/>
    <property type="match status" value="1"/>
</dbReference>
<organism evidence="2 3">
    <name type="scientific">Bombyx mori</name>
    <name type="common">Silk moth</name>
    <dbReference type="NCBI Taxonomy" id="7091"/>
    <lineage>
        <taxon>Eukaryota</taxon>
        <taxon>Metazoa</taxon>
        <taxon>Ecdysozoa</taxon>
        <taxon>Arthropoda</taxon>
        <taxon>Hexapoda</taxon>
        <taxon>Insecta</taxon>
        <taxon>Pterygota</taxon>
        <taxon>Neoptera</taxon>
        <taxon>Endopterygota</taxon>
        <taxon>Lepidoptera</taxon>
        <taxon>Glossata</taxon>
        <taxon>Ditrysia</taxon>
        <taxon>Bombycoidea</taxon>
        <taxon>Bombycidae</taxon>
        <taxon>Bombycinae</taxon>
        <taxon>Bombyx</taxon>
    </lineage>
</organism>
<feature type="domain" description="CRAL-TRIO" evidence="1">
    <location>
        <begin position="134"/>
        <end position="230"/>
    </location>
</feature>
<gene>
    <name evidence="2" type="primary">101746774</name>
</gene>
<keyword evidence="3" id="KW-1185">Reference proteome</keyword>
<dbReference type="InterPro" id="IPR001251">
    <property type="entry name" value="CRAL-TRIO_dom"/>
</dbReference>
<sequence length="280" mass="32712">MQIDYERDISLIREWLAKEDYLPQDLGDMLLKKFIHSCYGSLEKTKQCIDKFCVGRTNTPELYTSRDPTASKLKTAFSITSVTTYEAGEDEILIHELDDPNLENFEFYDLVKTFAMQADYWLNNIPLFPRGHIVLIDAKHFYLKIVSRVNIFFFKQFLVYLLEAMPVRIKQIHVYNSPAYYDKLFSLVKPVLPQEICDMIKFHLEIEGLYAHVDKKYLPVELGGEAPSMKDQQKKWVKIITESRDMYLNDNLWKADMKKRAKSKGADTAMNGSFRSLSID</sequence>
<evidence type="ECO:0000313" key="2">
    <source>
        <dbReference type="EnsemblMetazoa" id="XP_004929635.1"/>
    </source>
</evidence>
<dbReference type="GO" id="GO:0016020">
    <property type="term" value="C:membrane"/>
    <property type="evidence" value="ECO:0007669"/>
    <property type="project" value="TreeGrafter"/>
</dbReference>
<dbReference type="OrthoDB" id="1434354at2759"/>
<dbReference type="PROSITE" id="PS50191">
    <property type="entry name" value="CRAL_TRIO"/>
    <property type="match status" value="1"/>
</dbReference>
<dbReference type="Pfam" id="PF00650">
    <property type="entry name" value="CRAL_TRIO"/>
    <property type="match status" value="1"/>
</dbReference>
<dbReference type="PANTHER" id="PTHR10174">
    <property type="entry name" value="ALPHA-TOCOPHEROL TRANSFER PROTEIN-RELATED"/>
    <property type="match status" value="1"/>
</dbReference>
<dbReference type="PANTHER" id="PTHR10174:SF222">
    <property type="entry name" value="GH10083P-RELATED"/>
    <property type="match status" value="1"/>
</dbReference>
<evidence type="ECO:0000313" key="3">
    <source>
        <dbReference type="Proteomes" id="UP000005204"/>
    </source>
</evidence>
<dbReference type="Proteomes" id="UP000005204">
    <property type="component" value="Unassembled WGS sequence"/>
</dbReference>
<dbReference type="Gene3D" id="3.40.525.10">
    <property type="entry name" value="CRAL-TRIO lipid binding domain"/>
    <property type="match status" value="1"/>
</dbReference>
<reference evidence="3" key="1">
    <citation type="journal article" date="2008" name="Insect Biochem. Mol. Biol.">
        <title>The genome of a lepidopteran model insect, the silkworm Bombyx mori.</title>
        <authorList>
            <consortium name="International Silkworm Genome Consortium"/>
        </authorList>
    </citation>
    <scope>NUCLEOTIDE SEQUENCE [LARGE SCALE GENOMIC DNA]</scope>
    <source>
        <strain evidence="3">p50T</strain>
    </source>
</reference>
<dbReference type="GO" id="GO:1902936">
    <property type="term" value="F:phosphatidylinositol bisphosphate binding"/>
    <property type="evidence" value="ECO:0007669"/>
    <property type="project" value="TreeGrafter"/>
</dbReference>
<evidence type="ECO:0000259" key="1">
    <source>
        <dbReference type="PROSITE" id="PS50191"/>
    </source>
</evidence>
<dbReference type="PRINTS" id="PR00180">
    <property type="entry name" value="CRETINALDHBP"/>
</dbReference>
<accession>A0A8R1WIZ9</accession>
<dbReference type="SMR" id="A0A8R1WIZ9"/>
<dbReference type="InterPro" id="IPR036865">
    <property type="entry name" value="CRAL-TRIO_dom_sf"/>
</dbReference>
<protein>
    <recommendedName>
        <fullName evidence="1">CRAL-TRIO domain-containing protein</fullName>
    </recommendedName>
</protein>
<name>A0A8R1WIZ9_BOMMO</name>
<reference evidence="2" key="2">
    <citation type="submission" date="2022-06" db="UniProtKB">
        <authorList>
            <consortium name="EnsemblMetazoa"/>
        </authorList>
    </citation>
    <scope>IDENTIFICATION</scope>
    <source>
        <strain evidence="2">p50T (Dazao)</strain>
    </source>
</reference>
<dbReference type="SUPFAM" id="SSF52087">
    <property type="entry name" value="CRAL/TRIO domain"/>
    <property type="match status" value="1"/>
</dbReference>
<dbReference type="OMA" id="CIDKFCV"/>
<proteinExistence type="predicted"/>
<dbReference type="EnsemblMetazoa" id="XM_004929578.4">
    <property type="protein sequence ID" value="XP_004929635.1"/>
    <property type="gene ID" value="LOC101746774"/>
</dbReference>
<dbReference type="InterPro" id="IPR036273">
    <property type="entry name" value="CRAL/TRIO_N_dom_sf"/>
</dbReference>